<dbReference type="Pfam" id="PF12146">
    <property type="entry name" value="Hydrolase_4"/>
    <property type="match status" value="1"/>
</dbReference>
<keyword evidence="3" id="KW-0378">Hydrolase</keyword>
<protein>
    <submittedName>
        <fullName evidence="3">Alpha/beta fold hydrolase</fullName>
    </submittedName>
</protein>
<dbReference type="GO" id="GO:0016787">
    <property type="term" value="F:hydrolase activity"/>
    <property type="evidence" value="ECO:0007669"/>
    <property type="project" value="UniProtKB-KW"/>
</dbReference>
<evidence type="ECO:0000313" key="3">
    <source>
        <dbReference type="EMBL" id="MBO8474531.1"/>
    </source>
</evidence>
<gene>
    <name evidence="3" type="ORF">IAB91_04475</name>
</gene>
<accession>A0A9D9IM10</accession>
<dbReference type="EMBL" id="JADIMD010000064">
    <property type="protein sequence ID" value="MBO8474531.1"/>
    <property type="molecule type" value="Genomic_DNA"/>
</dbReference>
<dbReference type="Gene3D" id="3.40.50.1820">
    <property type="entry name" value="alpha/beta hydrolase"/>
    <property type="match status" value="1"/>
</dbReference>
<feature type="domain" description="Serine aminopeptidase S33" evidence="2">
    <location>
        <begin position="80"/>
        <end position="167"/>
    </location>
</feature>
<reference evidence="3" key="1">
    <citation type="submission" date="2020-10" db="EMBL/GenBank/DDBJ databases">
        <authorList>
            <person name="Gilroy R."/>
        </authorList>
    </citation>
    <scope>NUCLEOTIDE SEQUENCE</scope>
    <source>
        <strain evidence="3">B1-13419</strain>
    </source>
</reference>
<evidence type="ECO:0000313" key="4">
    <source>
        <dbReference type="Proteomes" id="UP000823757"/>
    </source>
</evidence>
<dbReference type="InterPro" id="IPR029058">
    <property type="entry name" value="AB_hydrolase_fold"/>
</dbReference>
<feature type="chain" id="PRO_5038658944" evidence="1">
    <location>
        <begin position="24"/>
        <end position="220"/>
    </location>
</feature>
<reference evidence="3" key="2">
    <citation type="journal article" date="2021" name="PeerJ">
        <title>Extensive microbial diversity within the chicken gut microbiome revealed by metagenomics and culture.</title>
        <authorList>
            <person name="Gilroy R."/>
            <person name="Ravi A."/>
            <person name="Getino M."/>
            <person name="Pursley I."/>
            <person name="Horton D.L."/>
            <person name="Alikhan N.F."/>
            <person name="Baker D."/>
            <person name="Gharbi K."/>
            <person name="Hall N."/>
            <person name="Watson M."/>
            <person name="Adriaenssens E.M."/>
            <person name="Foster-Nyarko E."/>
            <person name="Jarju S."/>
            <person name="Secka A."/>
            <person name="Antonio M."/>
            <person name="Oren A."/>
            <person name="Chaudhuri R.R."/>
            <person name="La Ragione R."/>
            <person name="Hildebrand F."/>
            <person name="Pallen M.J."/>
        </authorList>
    </citation>
    <scope>NUCLEOTIDE SEQUENCE</scope>
    <source>
        <strain evidence="3">B1-13419</strain>
    </source>
</reference>
<name>A0A9D9IM10_9BACT</name>
<sequence>MKTTLRTLASLFVLCCLTAGAYAINPLKEYTYTPKDLGLEYSEDSVMTSDGYRIHIWNLPGKEGNDRSVLIAYADAGNMGQWLSVGATLNLLGYDVWMFDWRGFGNSQDFATDKDLLYHSEYLLDFGAVLGHVATVRNRPVDVLALSMGTIITGEHLRQYPGNKSLIRSCIMDGFVTDPSETVRILNEDSGKSVRLPSAPQLLSPGFNSKDVSLPMLLIH</sequence>
<dbReference type="InterPro" id="IPR022742">
    <property type="entry name" value="Hydrolase_4"/>
</dbReference>
<dbReference type="AlphaFoldDB" id="A0A9D9IM10"/>
<dbReference type="SUPFAM" id="SSF53474">
    <property type="entry name" value="alpha/beta-Hydrolases"/>
    <property type="match status" value="1"/>
</dbReference>
<dbReference type="Proteomes" id="UP000823757">
    <property type="component" value="Unassembled WGS sequence"/>
</dbReference>
<feature type="non-terminal residue" evidence="3">
    <location>
        <position position="220"/>
    </location>
</feature>
<proteinExistence type="predicted"/>
<organism evidence="3 4">
    <name type="scientific">Candidatus Cryptobacteroides faecigallinarum</name>
    <dbReference type="NCBI Taxonomy" id="2840763"/>
    <lineage>
        <taxon>Bacteria</taxon>
        <taxon>Pseudomonadati</taxon>
        <taxon>Bacteroidota</taxon>
        <taxon>Bacteroidia</taxon>
        <taxon>Bacteroidales</taxon>
        <taxon>Candidatus Cryptobacteroides</taxon>
    </lineage>
</organism>
<evidence type="ECO:0000259" key="2">
    <source>
        <dbReference type="Pfam" id="PF12146"/>
    </source>
</evidence>
<keyword evidence="1" id="KW-0732">Signal</keyword>
<comment type="caution">
    <text evidence="3">The sequence shown here is derived from an EMBL/GenBank/DDBJ whole genome shotgun (WGS) entry which is preliminary data.</text>
</comment>
<evidence type="ECO:0000256" key="1">
    <source>
        <dbReference type="SAM" id="SignalP"/>
    </source>
</evidence>
<feature type="signal peptide" evidence="1">
    <location>
        <begin position="1"/>
        <end position="23"/>
    </location>
</feature>